<dbReference type="NCBIfam" id="TIGR02481">
    <property type="entry name" value="hemeryth_dom"/>
    <property type="match status" value="1"/>
</dbReference>
<dbReference type="InterPro" id="IPR016131">
    <property type="entry name" value="Haemerythrin_Fe_BS"/>
</dbReference>
<evidence type="ECO:0000313" key="7">
    <source>
        <dbReference type="Proteomes" id="UP001053296"/>
    </source>
</evidence>
<reference evidence="6" key="1">
    <citation type="journal article" date="2022" name="Arch. Microbiol.">
        <title>Pseudodesulfovibrio sediminis sp. nov., a mesophilic and neutrophilic sulfate-reducing bacterium isolated from sediment of a brackish lake.</title>
        <authorList>
            <person name="Takahashi A."/>
            <person name="Kojima H."/>
            <person name="Watanabe M."/>
            <person name="Fukui M."/>
        </authorList>
    </citation>
    <scope>NUCLEOTIDE SEQUENCE</scope>
    <source>
        <strain evidence="6">SF6</strain>
    </source>
</reference>
<dbReference type="RefSeq" id="WP_229594196.1">
    <property type="nucleotide sequence ID" value="NZ_AP024485.1"/>
</dbReference>
<dbReference type="PANTHER" id="PTHR37164">
    <property type="entry name" value="BACTERIOHEMERYTHRIN"/>
    <property type="match status" value="1"/>
</dbReference>
<evidence type="ECO:0000256" key="3">
    <source>
        <dbReference type="ARBA" id="ARBA00022723"/>
    </source>
</evidence>
<proteinExistence type="inferred from homology"/>
<dbReference type="Pfam" id="PF01814">
    <property type="entry name" value="Hemerythrin"/>
    <property type="match status" value="1"/>
</dbReference>
<gene>
    <name evidence="6" type="ORF">PSDVSF_09380</name>
</gene>
<sequence>MPLMNWDETMSVKSTELDAQHQELISLINDSYEAIQRHDEHKLLTLIEKMRAYAKHHFETEEQYMERYGYPDLEKHKRLHAKFNRDVDEFQKNLFKKTNLSQVFIFLSRWLTNHIMEVDKDYAQCLPAEDTEKK</sequence>
<dbReference type="Gene3D" id="1.20.120.50">
    <property type="entry name" value="Hemerythrin-like"/>
    <property type="match status" value="1"/>
</dbReference>
<dbReference type="InterPro" id="IPR035938">
    <property type="entry name" value="Hemerythrin-like_sf"/>
</dbReference>
<keyword evidence="2" id="KW-0561">Oxygen transport</keyword>
<keyword evidence="7" id="KW-1185">Reference proteome</keyword>
<dbReference type="PANTHER" id="PTHR37164:SF1">
    <property type="entry name" value="BACTERIOHEMERYTHRIN"/>
    <property type="match status" value="1"/>
</dbReference>
<keyword evidence="3" id="KW-0479">Metal-binding</keyword>
<evidence type="ECO:0000256" key="2">
    <source>
        <dbReference type="ARBA" id="ARBA00022621"/>
    </source>
</evidence>
<dbReference type="SUPFAM" id="SSF47188">
    <property type="entry name" value="Hemerythrin-like"/>
    <property type="match status" value="1"/>
</dbReference>
<protein>
    <submittedName>
        <fullName evidence="6">Hemerythrin</fullName>
    </submittedName>
</protein>
<feature type="domain" description="Hemerythrin-like" evidence="5">
    <location>
        <begin position="15"/>
        <end position="124"/>
    </location>
</feature>
<dbReference type="InterPro" id="IPR012312">
    <property type="entry name" value="Hemerythrin-like"/>
</dbReference>
<dbReference type="NCBIfam" id="NF033749">
    <property type="entry name" value="bact_hemeryth"/>
    <property type="match status" value="1"/>
</dbReference>
<organism evidence="6 7">
    <name type="scientific">Pseudodesulfovibrio sediminis</name>
    <dbReference type="NCBI Taxonomy" id="2810563"/>
    <lineage>
        <taxon>Bacteria</taxon>
        <taxon>Pseudomonadati</taxon>
        <taxon>Thermodesulfobacteriota</taxon>
        <taxon>Desulfovibrionia</taxon>
        <taxon>Desulfovibrionales</taxon>
        <taxon>Desulfovibrionaceae</taxon>
    </lineage>
</organism>
<dbReference type="Proteomes" id="UP001053296">
    <property type="component" value="Chromosome"/>
</dbReference>
<dbReference type="InterPro" id="IPR050669">
    <property type="entry name" value="Hemerythrin"/>
</dbReference>
<accession>A0ABM7P4C0</accession>
<evidence type="ECO:0000259" key="5">
    <source>
        <dbReference type="Pfam" id="PF01814"/>
    </source>
</evidence>
<comment type="similarity">
    <text evidence="1">Belongs to the hemerythrin family.</text>
</comment>
<keyword evidence="2" id="KW-0813">Transport</keyword>
<dbReference type="CDD" id="cd12107">
    <property type="entry name" value="Hemerythrin"/>
    <property type="match status" value="1"/>
</dbReference>
<evidence type="ECO:0000313" key="6">
    <source>
        <dbReference type="EMBL" id="BCS87696.1"/>
    </source>
</evidence>
<dbReference type="PROSITE" id="PS00550">
    <property type="entry name" value="HEMERYTHRINS"/>
    <property type="match status" value="1"/>
</dbReference>
<dbReference type="EMBL" id="AP024485">
    <property type="protein sequence ID" value="BCS87696.1"/>
    <property type="molecule type" value="Genomic_DNA"/>
</dbReference>
<dbReference type="InterPro" id="IPR012827">
    <property type="entry name" value="Hemerythrin_metal-bd"/>
</dbReference>
<evidence type="ECO:0000256" key="1">
    <source>
        <dbReference type="ARBA" id="ARBA00010587"/>
    </source>
</evidence>
<name>A0ABM7P4C0_9BACT</name>
<evidence type="ECO:0000256" key="4">
    <source>
        <dbReference type="ARBA" id="ARBA00023004"/>
    </source>
</evidence>
<keyword evidence="4" id="KW-0408">Iron</keyword>